<dbReference type="EMBL" id="KB469296">
    <property type="protein sequence ID" value="EPQ60814.1"/>
    <property type="molecule type" value="Genomic_DNA"/>
</dbReference>
<dbReference type="eggNOG" id="KOG0968">
    <property type="taxonomic scope" value="Eukaryota"/>
</dbReference>
<dbReference type="AlphaFoldDB" id="S7S4H4"/>
<dbReference type="PANTHER" id="PTHR45812">
    <property type="entry name" value="DNA POLYMERASE ZETA CATALYTIC SUBUNIT"/>
    <property type="match status" value="1"/>
</dbReference>
<evidence type="ECO:0000313" key="4">
    <source>
        <dbReference type="EMBL" id="EPQ60814.1"/>
    </source>
</evidence>
<keyword evidence="5" id="KW-1185">Reference proteome</keyword>
<dbReference type="OMA" id="CYESHIP"/>
<feature type="non-terminal residue" evidence="4">
    <location>
        <position position="274"/>
    </location>
</feature>
<feature type="domain" description="DNA polymerase zeta catalytic subunit N-terminal" evidence="3">
    <location>
        <begin position="10"/>
        <end position="55"/>
    </location>
</feature>
<accession>S7S4H4</accession>
<dbReference type="GO" id="GO:0003887">
    <property type="term" value="F:DNA-directed DNA polymerase activity"/>
    <property type="evidence" value="ECO:0007669"/>
    <property type="project" value="UniProtKB-EC"/>
</dbReference>
<dbReference type="Pfam" id="PF24055">
    <property type="entry name" value="POL3_N"/>
    <property type="match status" value="1"/>
</dbReference>
<dbReference type="GeneID" id="19305303"/>
<dbReference type="GO" id="GO:0000724">
    <property type="term" value="P:double-strand break repair via homologous recombination"/>
    <property type="evidence" value="ECO:0007669"/>
    <property type="project" value="TreeGrafter"/>
</dbReference>
<organism evidence="4 5">
    <name type="scientific">Gloeophyllum trabeum (strain ATCC 11539 / FP-39264 / Madison 617)</name>
    <name type="common">Brown rot fungus</name>
    <dbReference type="NCBI Taxonomy" id="670483"/>
    <lineage>
        <taxon>Eukaryota</taxon>
        <taxon>Fungi</taxon>
        <taxon>Dikarya</taxon>
        <taxon>Basidiomycota</taxon>
        <taxon>Agaricomycotina</taxon>
        <taxon>Agaricomycetes</taxon>
        <taxon>Gloeophyllales</taxon>
        <taxon>Gloeophyllaceae</taxon>
        <taxon>Gloeophyllum</taxon>
    </lineage>
</organism>
<dbReference type="SUPFAM" id="SSF53098">
    <property type="entry name" value="Ribonuclease H-like"/>
    <property type="match status" value="1"/>
</dbReference>
<evidence type="ECO:0000259" key="3">
    <source>
        <dbReference type="Pfam" id="PF24065"/>
    </source>
</evidence>
<dbReference type="GO" id="GO:0016035">
    <property type="term" value="C:zeta DNA polymerase complex"/>
    <property type="evidence" value="ECO:0007669"/>
    <property type="project" value="InterPro"/>
</dbReference>
<comment type="catalytic activity">
    <reaction evidence="1">
        <text>DNA(n) + a 2'-deoxyribonucleoside 5'-triphosphate = DNA(n+1) + diphosphate</text>
        <dbReference type="Rhea" id="RHEA:22508"/>
        <dbReference type="Rhea" id="RHEA-COMP:17339"/>
        <dbReference type="Rhea" id="RHEA-COMP:17340"/>
        <dbReference type="ChEBI" id="CHEBI:33019"/>
        <dbReference type="ChEBI" id="CHEBI:61560"/>
        <dbReference type="ChEBI" id="CHEBI:173112"/>
        <dbReference type="EC" id="2.7.7.7"/>
    </reaction>
</comment>
<dbReference type="PANTHER" id="PTHR45812:SF1">
    <property type="entry name" value="DNA POLYMERASE ZETA CATALYTIC SUBUNIT"/>
    <property type="match status" value="1"/>
</dbReference>
<sequence length="274" mass="31562">MSTERKEASLRVRINHVDYTLVHPGILDNASLPRVPVIRIYGDSSLGQKACLHIHQVYPYFFVEYRGKLHPESVHRYIARLSLSLNHAIAVSMKRNPHSLNSQFIRAIILVKGVHFYGFHDTYSPFLKVHITDPAFVNRAVTILQSGVVMQTHFRVFESHLSYVLQFLCDFGLYGCGWVELDEILQRTKNSVIDVDEEGEEGDALPFPESPYPRQSRMPFEFDAAAHQILNRHSLSARDIHHELRIPAPPLPPEPLVISVRELWEDERRRRAAK</sequence>
<dbReference type="STRING" id="670483.S7S4H4"/>
<evidence type="ECO:0000313" key="5">
    <source>
        <dbReference type="Proteomes" id="UP000030669"/>
    </source>
</evidence>
<dbReference type="InterPro" id="IPR012337">
    <property type="entry name" value="RNaseH-like_sf"/>
</dbReference>
<name>S7S4H4_GLOTA</name>
<evidence type="ECO:0000256" key="1">
    <source>
        <dbReference type="ARBA" id="ARBA00049244"/>
    </source>
</evidence>
<gene>
    <name evidence="4" type="ORF">GLOTRDRAFT_30012</name>
</gene>
<dbReference type="GO" id="GO:0005634">
    <property type="term" value="C:nucleus"/>
    <property type="evidence" value="ECO:0007669"/>
    <property type="project" value="TreeGrafter"/>
</dbReference>
<protein>
    <submittedName>
        <fullName evidence="4">Ribonuclease H-like protein</fullName>
    </submittedName>
</protein>
<dbReference type="InterPro" id="IPR030559">
    <property type="entry name" value="PolZ_Rev3"/>
</dbReference>
<dbReference type="HOGENOM" id="CLU_985385_0_0_1"/>
<dbReference type="Gene3D" id="3.30.342.10">
    <property type="entry name" value="DNA Polymerase, chain B, domain 1"/>
    <property type="match status" value="1"/>
</dbReference>
<proteinExistence type="predicted"/>
<dbReference type="Proteomes" id="UP000030669">
    <property type="component" value="Unassembled WGS sequence"/>
</dbReference>
<dbReference type="InterPro" id="IPR056447">
    <property type="entry name" value="REV3_N"/>
</dbReference>
<dbReference type="InterPro" id="IPR056435">
    <property type="entry name" value="DPOD/Z_N"/>
</dbReference>
<dbReference type="OrthoDB" id="2414538at2759"/>
<evidence type="ECO:0000259" key="2">
    <source>
        <dbReference type="Pfam" id="PF24055"/>
    </source>
</evidence>
<dbReference type="KEGG" id="gtr:GLOTRDRAFT_30012"/>
<reference evidence="4 5" key="1">
    <citation type="journal article" date="2012" name="Science">
        <title>The Paleozoic origin of enzymatic lignin decomposition reconstructed from 31 fungal genomes.</title>
        <authorList>
            <person name="Floudas D."/>
            <person name="Binder M."/>
            <person name="Riley R."/>
            <person name="Barry K."/>
            <person name="Blanchette R.A."/>
            <person name="Henrissat B."/>
            <person name="Martinez A.T."/>
            <person name="Otillar R."/>
            <person name="Spatafora J.W."/>
            <person name="Yadav J.S."/>
            <person name="Aerts A."/>
            <person name="Benoit I."/>
            <person name="Boyd A."/>
            <person name="Carlson A."/>
            <person name="Copeland A."/>
            <person name="Coutinho P.M."/>
            <person name="de Vries R.P."/>
            <person name="Ferreira P."/>
            <person name="Findley K."/>
            <person name="Foster B."/>
            <person name="Gaskell J."/>
            <person name="Glotzer D."/>
            <person name="Gorecki P."/>
            <person name="Heitman J."/>
            <person name="Hesse C."/>
            <person name="Hori C."/>
            <person name="Igarashi K."/>
            <person name="Jurgens J.A."/>
            <person name="Kallen N."/>
            <person name="Kersten P."/>
            <person name="Kohler A."/>
            <person name="Kuees U."/>
            <person name="Kumar T.K.A."/>
            <person name="Kuo A."/>
            <person name="LaButti K."/>
            <person name="Larrondo L.F."/>
            <person name="Lindquist E."/>
            <person name="Ling A."/>
            <person name="Lombard V."/>
            <person name="Lucas S."/>
            <person name="Lundell T."/>
            <person name="Martin R."/>
            <person name="McLaughlin D.J."/>
            <person name="Morgenstern I."/>
            <person name="Morin E."/>
            <person name="Murat C."/>
            <person name="Nagy L.G."/>
            <person name="Nolan M."/>
            <person name="Ohm R.A."/>
            <person name="Patyshakuliyeva A."/>
            <person name="Rokas A."/>
            <person name="Ruiz-Duenas F.J."/>
            <person name="Sabat G."/>
            <person name="Salamov A."/>
            <person name="Samejima M."/>
            <person name="Schmutz J."/>
            <person name="Slot J.C."/>
            <person name="St John F."/>
            <person name="Stenlid J."/>
            <person name="Sun H."/>
            <person name="Sun S."/>
            <person name="Syed K."/>
            <person name="Tsang A."/>
            <person name="Wiebenga A."/>
            <person name="Young D."/>
            <person name="Pisabarro A."/>
            <person name="Eastwood D.C."/>
            <person name="Martin F."/>
            <person name="Cullen D."/>
            <person name="Grigoriev I.V."/>
            <person name="Hibbett D.S."/>
        </authorList>
    </citation>
    <scope>NUCLEOTIDE SEQUENCE [LARGE SCALE GENOMIC DNA]</scope>
    <source>
        <strain evidence="4 5">ATCC 11539</strain>
    </source>
</reference>
<feature type="domain" description="DNA polymerase delta/zeta catalytic subunit N-terminal" evidence="2">
    <location>
        <begin position="56"/>
        <end position="137"/>
    </location>
</feature>
<dbReference type="GO" id="GO:0042276">
    <property type="term" value="P:error-prone translesion synthesis"/>
    <property type="evidence" value="ECO:0007669"/>
    <property type="project" value="TreeGrafter"/>
</dbReference>
<dbReference type="RefSeq" id="XP_007860165.1">
    <property type="nucleotide sequence ID" value="XM_007861974.1"/>
</dbReference>
<dbReference type="Pfam" id="PF24065">
    <property type="entry name" value="REV3_N"/>
    <property type="match status" value="1"/>
</dbReference>